<evidence type="ECO:0000256" key="4">
    <source>
        <dbReference type="ARBA" id="ARBA00022989"/>
    </source>
</evidence>
<dbReference type="Proteomes" id="UP000616769">
    <property type="component" value="Unassembled WGS sequence"/>
</dbReference>
<dbReference type="EnsemblMetazoa" id="SSS_1628s_mrna">
    <property type="protein sequence ID" value="KAF7488759.1"/>
    <property type="gene ID" value="SSS_1628"/>
</dbReference>
<proteinExistence type="inferred from homology"/>
<gene>
    <name evidence="9" type="ORF">QR98_0099700</name>
    <name evidence="8" type="ORF">SSS_1628</name>
</gene>
<reference evidence="11" key="2">
    <citation type="journal article" date="2020" name="PLoS Negl. Trop. Dis.">
        <title>High-quality nuclear genome for Sarcoptes scabiei-A critical resource for a neglected parasite.</title>
        <authorList>
            <person name="Korhonen P.K."/>
            <person name="Gasser R.B."/>
            <person name="Ma G."/>
            <person name="Wang T."/>
            <person name="Stroehlein A.J."/>
            <person name="Young N.D."/>
            <person name="Ang C.S."/>
            <person name="Fernando D.D."/>
            <person name="Lu H.C."/>
            <person name="Taylor S."/>
            <person name="Reynolds S.L."/>
            <person name="Mofiz E."/>
            <person name="Najaraj S.H."/>
            <person name="Gowda H."/>
            <person name="Madugundu A."/>
            <person name="Renuse S."/>
            <person name="Holt D."/>
            <person name="Pandey A."/>
            <person name="Papenfuss A.T."/>
            <person name="Fischer K."/>
        </authorList>
    </citation>
    <scope>NUCLEOTIDE SEQUENCE [LARGE SCALE GENOMIC DNA]</scope>
</reference>
<evidence type="ECO:0000256" key="6">
    <source>
        <dbReference type="SAM" id="Coils"/>
    </source>
</evidence>
<keyword evidence="6" id="KW-0175">Coiled coil</keyword>
<evidence type="ECO:0000256" key="5">
    <source>
        <dbReference type="ARBA" id="ARBA00023136"/>
    </source>
</evidence>
<feature type="transmembrane region" description="Helical" evidence="7">
    <location>
        <begin position="186"/>
        <end position="206"/>
    </location>
</feature>
<evidence type="ECO:0000313" key="8">
    <source>
        <dbReference type="EMBL" id="KAF7488759.1"/>
    </source>
</evidence>
<feature type="transmembrane region" description="Helical" evidence="7">
    <location>
        <begin position="218"/>
        <end position="235"/>
    </location>
</feature>
<dbReference type="EMBL" id="JXLN01017096">
    <property type="protein sequence ID" value="KPM11399.1"/>
    <property type="molecule type" value="Genomic_DNA"/>
</dbReference>
<feature type="transmembrane region" description="Helical" evidence="7">
    <location>
        <begin position="269"/>
        <end position="289"/>
    </location>
</feature>
<evidence type="ECO:0000313" key="9">
    <source>
        <dbReference type="EMBL" id="KPM11399.1"/>
    </source>
</evidence>
<protein>
    <submittedName>
        <fullName evidence="8">Transmembrane protein -like protein</fullName>
    </submittedName>
    <submittedName>
        <fullName evidence="9">Transmembrane protein 120B-like protein</fullName>
    </submittedName>
</protein>
<feature type="transmembrane region" description="Helical" evidence="7">
    <location>
        <begin position="132"/>
        <end position="152"/>
    </location>
</feature>
<comment type="similarity">
    <text evidence="2">Belongs to the TMEM120 family.</text>
</comment>
<dbReference type="PANTHER" id="PTHR21433:SF0">
    <property type="entry name" value="TRANSMEMBRANE PROTEIN 120 HOMOLOG"/>
    <property type="match status" value="1"/>
</dbReference>
<keyword evidence="4 7" id="KW-1133">Transmembrane helix</keyword>
<name>A0A132AKN5_SARSC</name>
<evidence type="ECO:0000256" key="3">
    <source>
        <dbReference type="ARBA" id="ARBA00022692"/>
    </source>
</evidence>
<reference evidence="9 12" key="1">
    <citation type="journal article" date="2015" name="Parasit. Vectors">
        <title>Draft genome of the scabies mite.</title>
        <authorList>
            <person name="Rider S.D.Jr."/>
            <person name="Morgan M.S."/>
            <person name="Arlian L.G."/>
        </authorList>
    </citation>
    <scope>NUCLEOTIDE SEQUENCE [LARGE SCALE GENOMIC DNA]</scope>
    <source>
        <strain evidence="9">Arlian Lab</strain>
    </source>
</reference>
<dbReference type="PANTHER" id="PTHR21433">
    <property type="entry name" value="TRANSMEMBRANE PROTEIN INDUCED BY TUMOR NECROSIS FACTOR ALPHA"/>
    <property type="match status" value="1"/>
</dbReference>
<dbReference type="OrthoDB" id="2015098at2759"/>
<dbReference type="VEuPathDB" id="VectorBase:SSCA000885"/>
<dbReference type="Pfam" id="PF07851">
    <property type="entry name" value="TMEM120A-B"/>
    <property type="match status" value="1"/>
</dbReference>
<feature type="transmembrane region" description="Helical" evidence="7">
    <location>
        <begin position="301"/>
        <end position="326"/>
    </location>
</feature>
<accession>A0A132AKN5</accession>
<dbReference type="GO" id="GO:0016020">
    <property type="term" value="C:membrane"/>
    <property type="evidence" value="ECO:0007669"/>
    <property type="project" value="UniProtKB-SubCell"/>
</dbReference>
<keyword evidence="5 7" id="KW-0472">Membrane</keyword>
<dbReference type="AlphaFoldDB" id="A0A132AKN5"/>
<evidence type="ECO:0000256" key="2">
    <source>
        <dbReference type="ARBA" id="ARBA00009700"/>
    </source>
</evidence>
<organism evidence="9 12">
    <name type="scientific">Sarcoptes scabiei</name>
    <name type="common">Itch mite</name>
    <name type="synonym">Acarus scabiei</name>
    <dbReference type="NCBI Taxonomy" id="52283"/>
    <lineage>
        <taxon>Eukaryota</taxon>
        <taxon>Metazoa</taxon>
        <taxon>Ecdysozoa</taxon>
        <taxon>Arthropoda</taxon>
        <taxon>Chelicerata</taxon>
        <taxon>Arachnida</taxon>
        <taxon>Acari</taxon>
        <taxon>Acariformes</taxon>
        <taxon>Sarcoptiformes</taxon>
        <taxon>Astigmata</taxon>
        <taxon>Psoroptidia</taxon>
        <taxon>Sarcoptoidea</taxon>
        <taxon>Sarcoptidae</taxon>
        <taxon>Sarcoptinae</taxon>
        <taxon>Sarcoptes</taxon>
    </lineage>
</organism>
<reference evidence="10" key="4">
    <citation type="submission" date="2022-06" db="UniProtKB">
        <authorList>
            <consortium name="EnsemblMetazoa"/>
        </authorList>
    </citation>
    <scope>IDENTIFICATION</scope>
</reference>
<keyword evidence="11" id="KW-1185">Reference proteome</keyword>
<evidence type="ECO:0000256" key="7">
    <source>
        <dbReference type="SAM" id="Phobius"/>
    </source>
</evidence>
<evidence type="ECO:0000313" key="11">
    <source>
        <dbReference type="Proteomes" id="UP000070412"/>
    </source>
</evidence>
<dbReference type="InterPro" id="IPR012926">
    <property type="entry name" value="TMEM120A/B"/>
</dbReference>
<sequence>MDLNETIQSSIEDLDLLDSEFTRLDYASKSFNKSLNEMQKSQTECFKEIKHQKYRMSQIIEPLKRYRSYAKNNDQLQTLFKRIEKKQTQIKEIEDTLPKSNGPYLNLILGAINVNLLDRRKQFDYKEQYERFKLFITSILLLTSFVNIFAEFRVLDSILHFMLVWYHCTLTIRESILVVNGSRIKGWWRAIHFLTSITTGVLVVWPDGYSYKQFRLQFITYICYTSFLQFLQYYYQNGCLYRLRALGERYSMDITIQGFHSWMWKGLTFLLPFLFIGYCLQFYIFYTLYHMFMYDPKSTEWQVPVVCFMYLIISLGNLFTTFLVVYEKLKTKNLMTPIRTISRKISRAVLTKDQ</sequence>
<dbReference type="EMBL" id="WVUK01000065">
    <property type="protein sequence ID" value="KAF7488759.1"/>
    <property type="molecule type" value="Genomic_DNA"/>
</dbReference>
<feature type="transmembrane region" description="Helical" evidence="7">
    <location>
        <begin position="158"/>
        <end position="179"/>
    </location>
</feature>
<dbReference type="OMA" id="DRYRYKQ"/>
<evidence type="ECO:0000313" key="12">
    <source>
        <dbReference type="Proteomes" id="UP000616769"/>
    </source>
</evidence>
<evidence type="ECO:0000256" key="1">
    <source>
        <dbReference type="ARBA" id="ARBA00004141"/>
    </source>
</evidence>
<reference evidence="8" key="3">
    <citation type="submission" date="2020-01" db="EMBL/GenBank/DDBJ databases">
        <authorList>
            <person name="Korhonen P.K.K."/>
            <person name="Guangxu M.G."/>
            <person name="Wang T.W."/>
            <person name="Stroehlein A.J.S."/>
            <person name="Young N.D."/>
            <person name="Ang C.-S.A."/>
            <person name="Fernando D.W.F."/>
            <person name="Lu H.L."/>
            <person name="Taylor S.T."/>
            <person name="Ehtesham M.E.M."/>
            <person name="Najaraj S.H.N."/>
            <person name="Harsha G.H.G."/>
            <person name="Madugundu A.M."/>
            <person name="Renuse S.R."/>
            <person name="Holt D.H."/>
            <person name="Pandey A.P."/>
            <person name="Papenfuss A.P."/>
            <person name="Gasser R.B.G."/>
            <person name="Fischer K.F."/>
        </authorList>
    </citation>
    <scope>NUCLEOTIDE SEQUENCE</scope>
    <source>
        <strain evidence="8">SSS_KF_BRIS2020</strain>
    </source>
</reference>
<keyword evidence="3 7" id="KW-0812">Transmembrane</keyword>
<evidence type="ECO:0000313" key="10">
    <source>
        <dbReference type="EnsemblMetazoa" id="KAF7488759.1"/>
    </source>
</evidence>
<feature type="coiled-coil region" evidence="6">
    <location>
        <begin position="66"/>
        <end position="96"/>
    </location>
</feature>
<comment type="subcellular location">
    <subcellularLocation>
        <location evidence="1">Membrane</location>
        <topology evidence="1">Multi-pass membrane protein</topology>
    </subcellularLocation>
</comment>
<dbReference type="Proteomes" id="UP000070412">
    <property type="component" value="Unassembled WGS sequence"/>
</dbReference>